<keyword evidence="2" id="KW-0479">Metal-binding</keyword>
<dbReference type="Pfam" id="PF05995">
    <property type="entry name" value="CDO_I"/>
    <property type="match status" value="1"/>
</dbReference>
<dbReference type="InterPro" id="IPR011051">
    <property type="entry name" value="RmlC_Cupin_sf"/>
</dbReference>
<evidence type="ECO:0000256" key="5">
    <source>
        <dbReference type="ARBA" id="ARBA00023004"/>
    </source>
</evidence>
<dbReference type="InterPro" id="IPR010300">
    <property type="entry name" value="CDO_1"/>
</dbReference>
<sequence>MLNIINFINLQIQDRVIDLRSVAEFINKITLNINYFEKYNIKNDSEFEKITIYKNLDYELVLINWKKNYNTDYHNHPKNGCVMKILKGELQEDKIVYQPYKNIFTKKYKKNDTGFIKGGEIHNITALEDSISLHIYSPPDYYKN</sequence>
<dbReference type="PANTHER" id="PTHR12918:SF1">
    <property type="entry name" value="CYSTEINE DIOXYGENASE TYPE 1"/>
    <property type="match status" value="1"/>
</dbReference>
<comment type="similarity">
    <text evidence="1">Belongs to the cysteine dioxygenase family.</text>
</comment>
<organism evidence="6">
    <name type="scientific">Megaviridae environmental sample</name>
    <dbReference type="NCBI Taxonomy" id="1737588"/>
    <lineage>
        <taxon>Viruses</taxon>
        <taxon>Varidnaviria</taxon>
        <taxon>Bamfordvirae</taxon>
        <taxon>Nucleocytoviricota</taxon>
        <taxon>Megaviricetes</taxon>
        <taxon>Imitervirales</taxon>
        <taxon>Mimiviridae</taxon>
        <taxon>environmental samples</taxon>
    </lineage>
</organism>
<evidence type="ECO:0000313" key="6">
    <source>
        <dbReference type="EMBL" id="QFG74228.1"/>
    </source>
</evidence>
<evidence type="ECO:0000256" key="1">
    <source>
        <dbReference type="ARBA" id="ARBA00006622"/>
    </source>
</evidence>
<dbReference type="SUPFAM" id="SSF51182">
    <property type="entry name" value="RmlC-like cupins"/>
    <property type="match status" value="1"/>
</dbReference>
<protein>
    <submittedName>
        <fullName evidence="6">Cysteine dioxygenase type I</fullName>
    </submittedName>
</protein>
<evidence type="ECO:0000256" key="2">
    <source>
        <dbReference type="ARBA" id="ARBA00022723"/>
    </source>
</evidence>
<proteinExistence type="inferred from homology"/>
<evidence type="ECO:0000256" key="4">
    <source>
        <dbReference type="ARBA" id="ARBA00023002"/>
    </source>
</evidence>
<dbReference type="CDD" id="cd10548">
    <property type="entry name" value="cupin_CDO"/>
    <property type="match status" value="1"/>
</dbReference>
<keyword evidence="5" id="KW-0408">Iron</keyword>
<dbReference type="GO" id="GO:0008198">
    <property type="term" value="F:ferrous iron binding"/>
    <property type="evidence" value="ECO:0007669"/>
    <property type="project" value="TreeGrafter"/>
</dbReference>
<reference evidence="6" key="1">
    <citation type="journal article" date="2019" name="Philos. Trans. R. Soc. Lond., B, Biol. Sci.">
        <title>Targeted metagenomic recovery of four divergent viruses reveals shared and distinctive characteristics of giant viruses of marine eukaryotes.</title>
        <authorList>
            <person name="Needham D.M."/>
            <person name="Poirier C."/>
            <person name="Hehenberger E."/>
            <person name="Jimenez V."/>
            <person name="Swalwell J.E."/>
            <person name="Santoro A.E."/>
            <person name="Worden A.Z."/>
        </authorList>
    </citation>
    <scope>NUCLEOTIDE SEQUENCE</scope>
    <source>
        <strain evidence="6">MPacV-611</strain>
    </source>
</reference>
<dbReference type="PANTHER" id="PTHR12918">
    <property type="entry name" value="CYSTEINE DIOXYGENASE"/>
    <property type="match status" value="1"/>
</dbReference>
<name>A0A5J6VKA1_9VIRU</name>
<accession>A0A5J6VKA1</accession>
<evidence type="ECO:0000256" key="3">
    <source>
        <dbReference type="ARBA" id="ARBA00022964"/>
    </source>
</evidence>
<dbReference type="Gene3D" id="2.60.120.10">
    <property type="entry name" value="Jelly Rolls"/>
    <property type="match status" value="1"/>
</dbReference>
<keyword evidence="4" id="KW-0560">Oxidoreductase</keyword>
<dbReference type="InterPro" id="IPR014710">
    <property type="entry name" value="RmlC-like_jellyroll"/>
</dbReference>
<dbReference type="GO" id="GO:0016702">
    <property type="term" value="F:oxidoreductase activity, acting on single donors with incorporation of molecular oxygen, incorporation of two atoms of oxygen"/>
    <property type="evidence" value="ECO:0007669"/>
    <property type="project" value="InterPro"/>
</dbReference>
<keyword evidence="3 6" id="KW-0223">Dioxygenase</keyword>
<dbReference type="EMBL" id="MN448284">
    <property type="protein sequence ID" value="QFG74228.1"/>
    <property type="molecule type" value="Genomic_DNA"/>
</dbReference>